<dbReference type="SUPFAM" id="SSF53335">
    <property type="entry name" value="S-adenosyl-L-methionine-dependent methyltransferases"/>
    <property type="match status" value="1"/>
</dbReference>
<sequence length="194" mass="21616">MANISTLVQEKFIFLHTFIRSPKAVGSITPSSKFLAQALTKSIPWDSIGAVAELGSGTGPVTKQIKLAAKPHNRIILFEKDPVLREQLSVRYPEYACYPDACQIRSAASAEGVGQLDAIVSGLPFFNFPEQLRKQLMDEIAAALKPGGLFIAFQYSLQMKQLLSRYFHIEDIRLVPINLPPAFVYVCRKKEQHP</sequence>
<dbReference type="InterPro" id="IPR007848">
    <property type="entry name" value="Small_mtfrase_dom"/>
</dbReference>
<comment type="caution">
    <text evidence="2">The sequence shown here is derived from an EMBL/GenBank/DDBJ whole genome shotgun (WGS) entry which is preliminary data.</text>
</comment>
<protein>
    <submittedName>
        <fullName evidence="2">Methyltransferase domain-containing protein</fullName>
    </submittedName>
</protein>
<feature type="domain" description="Methyltransferase small" evidence="1">
    <location>
        <begin position="29"/>
        <end position="168"/>
    </location>
</feature>
<dbReference type="Pfam" id="PF05175">
    <property type="entry name" value="MTS"/>
    <property type="match status" value="1"/>
</dbReference>
<evidence type="ECO:0000259" key="1">
    <source>
        <dbReference type="Pfam" id="PF05175"/>
    </source>
</evidence>
<dbReference type="AlphaFoldDB" id="A0A4V2ZSQ8"/>
<dbReference type="InterPro" id="IPR029063">
    <property type="entry name" value="SAM-dependent_MTases_sf"/>
</dbReference>
<evidence type="ECO:0000313" key="2">
    <source>
        <dbReference type="EMBL" id="TDF94194.1"/>
    </source>
</evidence>
<keyword evidence="2" id="KW-0808">Transferase</keyword>
<reference evidence="2 3" key="1">
    <citation type="submission" date="2019-03" db="EMBL/GenBank/DDBJ databases">
        <title>This is whole genome sequence of Paenibacillus sp MS74 strain.</title>
        <authorList>
            <person name="Trinh H.N."/>
        </authorList>
    </citation>
    <scope>NUCLEOTIDE SEQUENCE [LARGE SCALE GENOMIC DNA]</scope>
    <source>
        <strain evidence="2 3">MS74</strain>
    </source>
</reference>
<dbReference type="OrthoDB" id="9805585at2"/>
<dbReference type="GO" id="GO:0032259">
    <property type="term" value="P:methylation"/>
    <property type="evidence" value="ECO:0007669"/>
    <property type="project" value="UniProtKB-KW"/>
</dbReference>
<organism evidence="2 3">
    <name type="scientific">Paenibacillus piri</name>
    <dbReference type="NCBI Taxonomy" id="2547395"/>
    <lineage>
        <taxon>Bacteria</taxon>
        <taxon>Bacillati</taxon>
        <taxon>Bacillota</taxon>
        <taxon>Bacilli</taxon>
        <taxon>Bacillales</taxon>
        <taxon>Paenibacillaceae</taxon>
        <taxon>Paenibacillus</taxon>
    </lineage>
</organism>
<dbReference type="RefSeq" id="WP_133233388.1">
    <property type="nucleotide sequence ID" value="NZ_SMRT01000014.1"/>
</dbReference>
<dbReference type="CDD" id="cd02440">
    <property type="entry name" value="AdoMet_MTases"/>
    <property type="match status" value="1"/>
</dbReference>
<dbReference type="Proteomes" id="UP000295636">
    <property type="component" value="Unassembled WGS sequence"/>
</dbReference>
<dbReference type="EMBL" id="SMRT01000014">
    <property type="protein sequence ID" value="TDF94194.1"/>
    <property type="molecule type" value="Genomic_DNA"/>
</dbReference>
<accession>A0A4V2ZSQ8</accession>
<evidence type="ECO:0000313" key="3">
    <source>
        <dbReference type="Proteomes" id="UP000295636"/>
    </source>
</evidence>
<dbReference type="GO" id="GO:0008168">
    <property type="term" value="F:methyltransferase activity"/>
    <property type="evidence" value="ECO:0007669"/>
    <property type="project" value="UniProtKB-KW"/>
</dbReference>
<dbReference type="Gene3D" id="3.40.50.150">
    <property type="entry name" value="Vaccinia Virus protein VP39"/>
    <property type="match status" value="1"/>
</dbReference>
<gene>
    <name evidence="2" type="ORF">E1757_24550</name>
</gene>
<keyword evidence="2" id="KW-0489">Methyltransferase</keyword>
<keyword evidence="3" id="KW-1185">Reference proteome</keyword>
<name>A0A4V2ZSQ8_9BACL</name>
<proteinExistence type="predicted"/>